<proteinExistence type="predicted"/>
<gene>
    <name evidence="2" type="ORF">SAMN04488128_1011917</name>
</gene>
<evidence type="ECO:0000313" key="3">
    <source>
        <dbReference type="Proteomes" id="UP000190367"/>
    </source>
</evidence>
<protein>
    <submittedName>
        <fullName evidence="2">CubicO group peptidase, beta-lactamase class C family</fullName>
    </submittedName>
</protein>
<dbReference type="PANTHER" id="PTHR43283:SF18">
    <property type="match status" value="1"/>
</dbReference>
<dbReference type="Gene3D" id="3.40.710.10">
    <property type="entry name" value="DD-peptidase/beta-lactamase superfamily"/>
    <property type="match status" value="1"/>
</dbReference>
<reference evidence="3" key="1">
    <citation type="submission" date="2017-02" db="EMBL/GenBank/DDBJ databases">
        <authorList>
            <person name="Varghese N."/>
            <person name="Submissions S."/>
        </authorList>
    </citation>
    <scope>NUCLEOTIDE SEQUENCE [LARGE SCALE GENOMIC DNA]</scope>
    <source>
        <strain evidence="3">DSM 22224</strain>
    </source>
</reference>
<dbReference type="STRING" id="634771.SAMN04488128_1011917"/>
<dbReference type="Proteomes" id="UP000190367">
    <property type="component" value="Unassembled WGS sequence"/>
</dbReference>
<evidence type="ECO:0000259" key="1">
    <source>
        <dbReference type="Pfam" id="PF00144"/>
    </source>
</evidence>
<keyword evidence="3" id="KW-1185">Reference proteome</keyword>
<organism evidence="2 3">
    <name type="scientific">Chitinophaga eiseniae</name>
    <dbReference type="NCBI Taxonomy" id="634771"/>
    <lineage>
        <taxon>Bacteria</taxon>
        <taxon>Pseudomonadati</taxon>
        <taxon>Bacteroidota</taxon>
        <taxon>Chitinophagia</taxon>
        <taxon>Chitinophagales</taxon>
        <taxon>Chitinophagaceae</taxon>
        <taxon>Chitinophaga</taxon>
    </lineage>
</organism>
<dbReference type="AlphaFoldDB" id="A0A1T4P6F5"/>
<dbReference type="SUPFAM" id="SSF56601">
    <property type="entry name" value="beta-lactamase/transpeptidase-like"/>
    <property type="match status" value="1"/>
</dbReference>
<dbReference type="PANTHER" id="PTHR43283">
    <property type="entry name" value="BETA-LACTAMASE-RELATED"/>
    <property type="match status" value="1"/>
</dbReference>
<evidence type="ECO:0000313" key="2">
    <source>
        <dbReference type="EMBL" id="SJZ86508.1"/>
    </source>
</evidence>
<dbReference type="OrthoDB" id="1357763at2"/>
<sequence length="363" mass="41363">MRFKSVFLALIITQMVTLFFNHPSFSQIKTLNGGSISEQQMDKVLKEKMHAFHIPGLSIAFINEGRVVYQRTFGMADLKNGKKVDAQTLFEAASLTKPVFAYFTLRMAEKGVLQLDTPLYKYLPPQDFDYDERYKLITARMVLDHTSGLPNWRSDNQGMEMNIAFTPGTAFSYSGEAYYYLAKVIARLTGTNLVSISHLLQQEVFRPLNMQHAYVVWDNSLQQHMALGYDEKWQQRKLWKPKVFNAASSLLTEAGSYANFLIALMNEKGLSPERFKDMLQQHVALPTDNIIRKHFGYAAWGLGIAMRPSPYGMLYCHGGTNEDFESAFMLSKDLKAGYVFFINTNKGIQMNTAIEQLMVTGIR</sequence>
<dbReference type="RefSeq" id="WP_078668468.1">
    <property type="nucleotide sequence ID" value="NZ_FUWZ01000001.1"/>
</dbReference>
<dbReference type="InterPro" id="IPR050789">
    <property type="entry name" value="Diverse_Enzym_Activities"/>
</dbReference>
<accession>A0A1T4P6F5</accession>
<dbReference type="InterPro" id="IPR001466">
    <property type="entry name" value="Beta-lactam-related"/>
</dbReference>
<dbReference type="Pfam" id="PF00144">
    <property type="entry name" value="Beta-lactamase"/>
    <property type="match status" value="1"/>
</dbReference>
<feature type="domain" description="Beta-lactamase-related" evidence="1">
    <location>
        <begin position="42"/>
        <end position="351"/>
    </location>
</feature>
<dbReference type="InterPro" id="IPR012338">
    <property type="entry name" value="Beta-lactam/transpept-like"/>
</dbReference>
<name>A0A1T4P6F5_9BACT</name>
<dbReference type="EMBL" id="FUWZ01000001">
    <property type="protein sequence ID" value="SJZ86508.1"/>
    <property type="molecule type" value="Genomic_DNA"/>
</dbReference>